<feature type="compositionally biased region" description="Polar residues" evidence="24">
    <location>
        <begin position="671"/>
        <end position="692"/>
    </location>
</feature>
<comment type="function">
    <text evidence="14">Negative regulator of TLR4 signaling. Does not activate JNK1/MAPK8 pathway, p38/MAPK14, nor ERK2/MAPK1 pathways.</text>
</comment>
<keyword evidence="7" id="KW-0808">Transferase</keyword>
<feature type="non-terminal residue" evidence="27">
    <location>
        <position position="1"/>
    </location>
</feature>
<feature type="domain" description="Protein kinase" evidence="26">
    <location>
        <begin position="110"/>
        <end position="382"/>
    </location>
</feature>
<comment type="similarity">
    <text evidence="2">Belongs to the protein kinase superfamily. STE Ser/Thr protein kinase family. MAP kinase kinase kinase subfamily.</text>
</comment>
<evidence type="ECO:0000313" key="27">
    <source>
        <dbReference type="EMBL" id="NXF05240.1"/>
    </source>
</evidence>
<dbReference type="SMART" id="SM00326">
    <property type="entry name" value="SH3"/>
    <property type="match status" value="1"/>
</dbReference>
<dbReference type="InterPro" id="IPR001452">
    <property type="entry name" value="SH3_domain"/>
</dbReference>
<dbReference type="PROSITE" id="PS00107">
    <property type="entry name" value="PROTEIN_KINASE_ATP"/>
    <property type="match status" value="1"/>
</dbReference>
<feature type="domain" description="SH3" evidence="25">
    <location>
        <begin position="21"/>
        <end position="85"/>
    </location>
</feature>
<dbReference type="Gene3D" id="3.30.200.20">
    <property type="entry name" value="Phosphorylase Kinase, domain 1"/>
    <property type="match status" value="1"/>
</dbReference>
<feature type="binding site" evidence="20">
    <location>
        <begin position="116"/>
        <end position="124"/>
    </location>
    <ligand>
        <name>ATP</name>
        <dbReference type="ChEBI" id="CHEBI:30616"/>
    </ligand>
</feature>
<dbReference type="InterPro" id="IPR017441">
    <property type="entry name" value="Protein_kinase_ATP_BS"/>
</dbReference>
<keyword evidence="28" id="KW-1185">Reference proteome</keyword>
<evidence type="ECO:0000256" key="16">
    <source>
        <dbReference type="ARBA" id="ARBA00069019"/>
    </source>
</evidence>
<dbReference type="EMBL" id="VWYW01000101">
    <property type="protein sequence ID" value="NXF05240.1"/>
    <property type="molecule type" value="Genomic_DNA"/>
</dbReference>
<feature type="compositionally biased region" description="Basic and acidic residues" evidence="24">
    <location>
        <begin position="734"/>
        <end position="743"/>
    </location>
</feature>
<evidence type="ECO:0000259" key="26">
    <source>
        <dbReference type="PROSITE" id="PS50011"/>
    </source>
</evidence>
<dbReference type="InterPro" id="IPR016231">
    <property type="entry name" value="MLK1-4"/>
</dbReference>
<keyword evidence="9 20" id="KW-0547">Nucleotide-binding</keyword>
<dbReference type="GO" id="GO:0004706">
    <property type="term" value="F:JUN kinase kinase kinase activity"/>
    <property type="evidence" value="ECO:0007669"/>
    <property type="project" value="TreeGrafter"/>
</dbReference>
<evidence type="ECO:0000313" key="28">
    <source>
        <dbReference type="Proteomes" id="UP000567624"/>
    </source>
</evidence>
<organism evidence="27 28">
    <name type="scientific">Smithornis capensis</name>
    <dbReference type="NCBI Taxonomy" id="363769"/>
    <lineage>
        <taxon>Eukaryota</taxon>
        <taxon>Metazoa</taxon>
        <taxon>Chordata</taxon>
        <taxon>Craniata</taxon>
        <taxon>Vertebrata</taxon>
        <taxon>Euteleostomi</taxon>
        <taxon>Archelosauria</taxon>
        <taxon>Archosauria</taxon>
        <taxon>Dinosauria</taxon>
        <taxon>Saurischia</taxon>
        <taxon>Theropoda</taxon>
        <taxon>Coelurosauria</taxon>
        <taxon>Aves</taxon>
        <taxon>Neognathae</taxon>
        <taxon>Neoaves</taxon>
        <taxon>Telluraves</taxon>
        <taxon>Australaves</taxon>
        <taxon>Passeriformes</taxon>
        <taxon>Eurylaimidae</taxon>
        <taxon>Smithornis</taxon>
    </lineage>
</organism>
<dbReference type="Pfam" id="PF07714">
    <property type="entry name" value="PK_Tyr_Ser-Thr"/>
    <property type="match status" value="1"/>
</dbReference>
<dbReference type="CDD" id="cd12058">
    <property type="entry name" value="SH3_MLK4"/>
    <property type="match status" value="1"/>
</dbReference>
<evidence type="ECO:0000256" key="18">
    <source>
        <dbReference type="ARBA" id="ARBA00078274"/>
    </source>
</evidence>
<feature type="region of interest" description="Disordered" evidence="24">
    <location>
        <begin position="509"/>
        <end position="533"/>
    </location>
</feature>
<evidence type="ECO:0000256" key="11">
    <source>
        <dbReference type="ARBA" id="ARBA00022840"/>
    </source>
</evidence>
<dbReference type="InterPro" id="IPR000719">
    <property type="entry name" value="Prot_kinase_dom"/>
</dbReference>
<evidence type="ECO:0000256" key="2">
    <source>
        <dbReference type="ARBA" id="ARBA00006529"/>
    </source>
</evidence>
<evidence type="ECO:0000256" key="17">
    <source>
        <dbReference type="ARBA" id="ARBA00076612"/>
    </source>
</evidence>
<comment type="caution">
    <text evidence="27">The sequence shown here is derived from an EMBL/GenBank/DDBJ whole genome shotgun (WGS) entry which is preliminary data.</text>
</comment>
<dbReference type="PRINTS" id="PR00452">
    <property type="entry name" value="SH3DOMAIN"/>
</dbReference>
<dbReference type="SMART" id="SM00220">
    <property type="entry name" value="S_TKc"/>
    <property type="match status" value="1"/>
</dbReference>
<dbReference type="Gene3D" id="2.30.30.40">
    <property type="entry name" value="SH3 Domains"/>
    <property type="match status" value="1"/>
</dbReference>
<dbReference type="PROSITE" id="PS50002">
    <property type="entry name" value="SH3"/>
    <property type="match status" value="1"/>
</dbReference>
<comment type="catalytic activity">
    <reaction evidence="13">
        <text>L-seryl-[protein] + ATP = O-phospho-L-seryl-[protein] + ADP + H(+)</text>
        <dbReference type="Rhea" id="RHEA:17989"/>
        <dbReference type="Rhea" id="RHEA-COMP:9863"/>
        <dbReference type="Rhea" id="RHEA-COMP:11604"/>
        <dbReference type="ChEBI" id="CHEBI:15378"/>
        <dbReference type="ChEBI" id="CHEBI:29999"/>
        <dbReference type="ChEBI" id="CHEBI:30616"/>
        <dbReference type="ChEBI" id="CHEBI:83421"/>
        <dbReference type="ChEBI" id="CHEBI:456216"/>
        <dbReference type="EC" id="2.7.11.25"/>
    </reaction>
</comment>
<evidence type="ECO:0000256" key="24">
    <source>
        <dbReference type="SAM" id="MobiDB-lite"/>
    </source>
</evidence>
<feature type="coiled-coil region" evidence="23">
    <location>
        <begin position="406"/>
        <end position="433"/>
    </location>
</feature>
<dbReference type="Pfam" id="PF14604">
    <property type="entry name" value="SH3_9"/>
    <property type="match status" value="1"/>
</dbReference>
<dbReference type="PIRSF" id="PIRSF000556">
    <property type="entry name" value="MAPKKK9_11"/>
    <property type="match status" value="1"/>
</dbReference>
<keyword evidence="11 20" id="KW-0067">ATP-binding</keyword>
<sequence length="1010" mass="111950">AEVAAMALPSAGAAAAAGGGGSCPLWTALYDYEASGEDELSLRRGDVVEVLSQDAAVSGDDGWWAGKIRHRLGIFPANYVTRQPRGGAAAGGGGRADPAGSLTEIDFQHLELQEIIGVGGFGKVYRATWRGREVAVKAARQDPDEDITATAESVRQEAKLFSMLRHPNIIALHGVCLREPNLCLVMEFARGGSLNRALAAAPGAAAARGGRRIPPHILVNWAVQIARGMLYLHDEAIVPILHRDLKSSNILLLEKMEHDDICNKTLKITDFGLAREWHRTTKMSAAGTYAWMAPEVIKSSMFSKGSDIWSYGVLLWELLTGEVPYRGIDGLAVAYGVAVNKLTLPIPSTCPEPFAKLMKECWEQDPHIRPSFALILEQLTAIEGAVMTEMPQESFHSMQDDWKLEIQQIFNELRTKEKELRSREEELTRAALQQKSQEELLKRREQQLAEREIDVLERELNIMIFQLNQEKPNVKKRKGKFKRSRLKLKDGHRISLPSDFQHKITVQASPNLDKRRSLNSNSSSPSSSPTIIPRLRAIQLTSDESNRTWGRSTTYHQEEFEDVKRSFKKKGCTWGPSSVQTKDRADCKDKVRPLSDGSNPWSTALMKNQKDVPLASLFVDEGVCTDKKLIPEGLDSKRPKSIKLPSQAYINLPLWKDDQGENTVEHESFEEGTSASSTNSTPQMTPTNSLSRTLHKKKTDSVLYGCAVLLASVALGLDIRELNKSQGMDELLPKDEKKKRDGIFQRASKFRRSASPTRLQSKKEETSIPSLNPAANTVNLLSMPSISTKCLLQSDSEDAFVSTMLGNCGRCSSIDDFSSQTSESKIEQRIQLAPNTVSAQLKNQPLNLCLKQESQNVPKNSSTKLNVLGHRRTLSDGNHFQTTANGVASMNDDSRLPILSVTRTLHSPSLQQRSNHHGVPTEKQSAVNIISRPRPSSLRSKIDAWQIIPRIIKPNSKDSGCLEDNVDPDVSFLPDTEGRTNCHMPSLLDIDVEGQNRDCTVPLCRMKSKT</sequence>
<dbReference type="EC" id="2.7.11.25" evidence="3"/>
<keyword evidence="8" id="KW-0677">Repeat</keyword>
<feature type="region of interest" description="Disordered" evidence="24">
    <location>
        <begin position="734"/>
        <end position="770"/>
    </location>
</feature>
<evidence type="ECO:0000256" key="9">
    <source>
        <dbReference type="ARBA" id="ARBA00022741"/>
    </source>
</evidence>
<proteinExistence type="inferred from homology"/>
<feature type="active site" description="Proton acceptor" evidence="19">
    <location>
        <position position="244"/>
    </location>
</feature>
<evidence type="ECO:0000259" key="25">
    <source>
        <dbReference type="PROSITE" id="PS50002"/>
    </source>
</evidence>
<dbReference type="GO" id="GO:0005524">
    <property type="term" value="F:ATP binding"/>
    <property type="evidence" value="ECO:0007669"/>
    <property type="project" value="UniProtKB-UniRule"/>
</dbReference>
<dbReference type="FunFam" id="2.30.30.40:FF:000169">
    <property type="entry name" value="Mitogen-activated protein kinase kinase kinase"/>
    <property type="match status" value="1"/>
</dbReference>
<evidence type="ECO:0000256" key="19">
    <source>
        <dbReference type="PIRSR" id="PIRSR000556-1"/>
    </source>
</evidence>
<evidence type="ECO:0000256" key="22">
    <source>
        <dbReference type="PROSITE-ProRule" id="PRU10141"/>
    </source>
</evidence>
<evidence type="ECO:0000256" key="13">
    <source>
        <dbReference type="ARBA" id="ARBA00048329"/>
    </source>
</evidence>
<evidence type="ECO:0000256" key="3">
    <source>
        <dbReference type="ARBA" id="ARBA00012406"/>
    </source>
</evidence>
<evidence type="ECO:0000256" key="20">
    <source>
        <dbReference type="PIRSR" id="PIRSR000556-2"/>
    </source>
</evidence>
<evidence type="ECO:0000256" key="14">
    <source>
        <dbReference type="ARBA" id="ARBA00053407"/>
    </source>
</evidence>
<evidence type="ECO:0000256" key="7">
    <source>
        <dbReference type="ARBA" id="ARBA00022679"/>
    </source>
</evidence>
<dbReference type="FunFam" id="3.30.200.20:FF:000085">
    <property type="entry name" value="Mitogen-activated protein kinase kinase kinase"/>
    <property type="match status" value="1"/>
</dbReference>
<dbReference type="PROSITE" id="PS00108">
    <property type="entry name" value="PROTEIN_KINASE_ST"/>
    <property type="match status" value="1"/>
</dbReference>
<evidence type="ECO:0000256" key="1">
    <source>
        <dbReference type="ARBA" id="ARBA00001946"/>
    </source>
</evidence>
<dbReference type="InterPro" id="IPR011009">
    <property type="entry name" value="Kinase-like_dom_sf"/>
</dbReference>
<dbReference type="InterPro" id="IPR051681">
    <property type="entry name" value="Ser/Thr_Kinases-Pseudokinases"/>
</dbReference>
<keyword evidence="6" id="KW-0597">Phosphoprotein</keyword>
<dbReference type="Gene3D" id="1.10.510.10">
    <property type="entry name" value="Transferase(Phosphotransferase) domain 1"/>
    <property type="match status" value="1"/>
</dbReference>
<keyword evidence="4 21" id="KW-0728">SH3 domain</keyword>
<evidence type="ECO:0000256" key="15">
    <source>
        <dbReference type="ARBA" id="ARBA00065138"/>
    </source>
</evidence>
<name>A0A7K8QJW1_9PASS</name>
<comment type="catalytic activity">
    <reaction evidence="12">
        <text>L-threonyl-[protein] + ATP = O-phospho-L-threonyl-[protein] + ADP + H(+)</text>
        <dbReference type="Rhea" id="RHEA:46608"/>
        <dbReference type="Rhea" id="RHEA-COMP:11060"/>
        <dbReference type="Rhea" id="RHEA-COMP:11605"/>
        <dbReference type="ChEBI" id="CHEBI:15378"/>
        <dbReference type="ChEBI" id="CHEBI:30013"/>
        <dbReference type="ChEBI" id="CHEBI:30616"/>
        <dbReference type="ChEBI" id="CHEBI:61977"/>
        <dbReference type="ChEBI" id="CHEBI:456216"/>
        <dbReference type="EC" id="2.7.11.25"/>
    </reaction>
</comment>
<evidence type="ECO:0000256" key="12">
    <source>
        <dbReference type="ARBA" id="ARBA00047559"/>
    </source>
</evidence>
<dbReference type="PANTHER" id="PTHR44329">
    <property type="entry name" value="SERINE/THREONINE-PROTEIN KINASE TNNI3K-RELATED"/>
    <property type="match status" value="1"/>
</dbReference>
<dbReference type="PANTHER" id="PTHR44329:SF30">
    <property type="entry name" value="MITOGEN-ACTIVATED PROTEIN KINASE KINASE KINASE 21"/>
    <property type="match status" value="1"/>
</dbReference>
<gene>
    <name evidence="27" type="primary">Map3k21</name>
    <name evidence="27" type="ORF">SMICAP_R05139</name>
</gene>
<evidence type="ECO:0000256" key="10">
    <source>
        <dbReference type="ARBA" id="ARBA00022777"/>
    </source>
</evidence>
<dbReference type="InterPro" id="IPR036028">
    <property type="entry name" value="SH3-like_dom_sf"/>
</dbReference>
<reference evidence="27 28" key="1">
    <citation type="submission" date="2019-09" db="EMBL/GenBank/DDBJ databases">
        <title>Bird 10,000 Genomes (B10K) Project - Family phase.</title>
        <authorList>
            <person name="Zhang G."/>
        </authorList>
    </citation>
    <scope>NUCLEOTIDE SEQUENCE [LARGE SCALE GENOMIC DNA]</scope>
    <source>
        <strain evidence="27">B10K-CU-031-20</strain>
    </source>
</reference>
<evidence type="ECO:0000256" key="21">
    <source>
        <dbReference type="PROSITE-ProRule" id="PRU00192"/>
    </source>
</evidence>
<protein>
    <recommendedName>
        <fullName evidence="16">Mitogen-activated protein kinase kinase kinase 21</fullName>
        <ecNumber evidence="3">2.7.11.25</ecNumber>
    </recommendedName>
    <alternativeName>
        <fullName evidence="18">Mitogen-activated protein kinase kinase kinase MLK4</fullName>
    </alternativeName>
    <alternativeName>
        <fullName evidence="17">Mixed lineage kinase 4</fullName>
    </alternativeName>
</protein>
<dbReference type="Proteomes" id="UP000567624">
    <property type="component" value="Unassembled WGS sequence"/>
</dbReference>
<feature type="compositionally biased region" description="Low complexity" evidence="24">
    <location>
        <begin position="518"/>
        <end position="529"/>
    </location>
</feature>
<dbReference type="InterPro" id="IPR008271">
    <property type="entry name" value="Ser/Thr_kinase_AS"/>
</dbReference>
<accession>A0A7K8QJW1</accession>
<evidence type="ECO:0000256" key="23">
    <source>
        <dbReference type="SAM" id="Coils"/>
    </source>
</evidence>
<dbReference type="SUPFAM" id="SSF56112">
    <property type="entry name" value="Protein kinase-like (PK-like)"/>
    <property type="match status" value="1"/>
</dbReference>
<evidence type="ECO:0000256" key="8">
    <source>
        <dbReference type="ARBA" id="ARBA00022737"/>
    </source>
</evidence>
<dbReference type="InterPro" id="IPR001245">
    <property type="entry name" value="Ser-Thr/Tyr_kinase_cat_dom"/>
</dbReference>
<evidence type="ECO:0000256" key="5">
    <source>
        <dbReference type="ARBA" id="ARBA00022527"/>
    </source>
</evidence>
<dbReference type="SUPFAM" id="SSF50044">
    <property type="entry name" value="SH3-domain"/>
    <property type="match status" value="1"/>
</dbReference>
<dbReference type="FunFam" id="1.10.510.10:FF:000076">
    <property type="entry name" value="Mitogen-activated protein kinase kinase kinase"/>
    <property type="match status" value="1"/>
</dbReference>
<evidence type="ECO:0000256" key="4">
    <source>
        <dbReference type="ARBA" id="ARBA00022443"/>
    </source>
</evidence>
<feature type="region of interest" description="Disordered" evidence="24">
    <location>
        <begin position="661"/>
        <end position="692"/>
    </location>
</feature>
<evidence type="ECO:0000256" key="6">
    <source>
        <dbReference type="ARBA" id="ARBA00022553"/>
    </source>
</evidence>
<comment type="cofactor">
    <cofactor evidence="1">
        <name>Mg(2+)</name>
        <dbReference type="ChEBI" id="CHEBI:18420"/>
    </cofactor>
</comment>
<dbReference type="CDD" id="cd14146">
    <property type="entry name" value="STKc_MLK4"/>
    <property type="match status" value="1"/>
</dbReference>
<comment type="subunit">
    <text evidence="15">Homodimer. Interacts with TLR4.</text>
</comment>
<feature type="binding site" evidence="20 22">
    <location>
        <position position="137"/>
    </location>
    <ligand>
        <name>ATP</name>
        <dbReference type="ChEBI" id="CHEBI:30616"/>
    </ligand>
</feature>
<dbReference type="PRINTS" id="PR00109">
    <property type="entry name" value="TYRKINASE"/>
</dbReference>
<keyword evidence="10 27" id="KW-0418">Kinase</keyword>
<dbReference type="AlphaFoldDB" id="A0A7K8QJW1"/>
<keyword evidence="5" id="KW-0723">Serine/threonine-protein kinase</keyword>
<dbReference type="PROSITE" id="PS50011">
    <property type="entry name" value="PROTEIN_KINASE_DOM"/>
    <property type="match status" value="1"/>
</dbReference>
<feature type="non-terminal residue" evidence="27">
    <location>
        <position position="1010"/>
    </location>
</feature>
<keyword evidence="23" id="KW-0175">Coiled coil</keyword>